<dbReference type="GO" id="GO:0030246">
    <property type="term" value="F:carbohydrate binding"/>
    <property type="evidence" value="ECO:0007669"/>
    <property type="project" value="InterPro"/>
</dbReference>
<accession>A0A098C554</accession>
<reference evidence="1 2" key="1">
    <citation type="submission" date="2014-08" db="EMBL/GenBank/DDBJ databases">
        <authorList>
            <person name="Wibberg D."/>
        </authorList>
    </citation>
    <scope>NUCLEOTIDE SEQUENCE [LARGE SCALE GENOMIC DNA]</scope>
    <source>
        <strain evidence="2">ING2-E5B</strain>
    </source>
</reference>
<dbReference type="InterPro" id="IPR011013">
    <property type="entry name" value="Gal_mutarotase_sf_dom"/>
</dbReference>
<organism evidence="1 2">
    <name type="scientific">Fermentimonas caenicola</name>
    <dbReference type="NCBI Taxonomy" id="1562970"/>
    <lineage>
        <taxon>Bacteria</taxon>
        <taxon>Pseudomonadati</taxon>
        <taxon>Bacteroidota</taxon>
        <taxon>Bacteroidia</taxon>
        <taxon>Bacteroidales</taxon>
        <taxon>Dysgonomonadaceae</taxon>
        <taxon>Fermentimonas</taxon>
    </lineage>
</organism>
<dbReference type="InterPro" id="IPR032342">
    <property type="entry name" value="DUF4861"/>
</dbReference>
<keyword evidence="1" id="KW-0449">Lipoprotein</keyword>
<dbReference type="KEGG" id="pbt:ING2E5B_2321"/>
<evidence type="ECO:0000313" key="1">
    <source>
        <dbReference type="EMBL" id="CEA17047.1"/>
    </source>
</evidence>
<dbReference type="PATRIC" id="fig|1562970.3.peg.2294"/>
<dbReference type="SUPFAM" id="SSF74650">
    <property type="entry name" value="Galactose mutarotase-like"/>
    <property type="match status" value="1"/>
</dbReference>
<dbReference type="OrthoDB" id="9800230at2"/>
<evidence type="ECO:0000313" key="2">
    <source>
        <dbReference type="Proteomes" id="UP000032417"/>
    </source>
</evidence>
<dbReference type="Pfam" id="PF16153">
    <property type="entry name" value="DUF4861"/>
    <property type="match status" value="1"/>
</dbReference>
<dbReference type="AlphaFoldDB" id="A0A098C554"/>
<dbReference type="STRING" id="1562970.ING2E5B_2321"/>
<dbReference type="GO" id="GO:0005975">
    <property type="term" value="P:carbohydrate metabolic process"/>
    <property type="evidence" value="ECO:0007669"/>
    <property type="project" value="InterPro"/>
</dbReference>
<keyword evidence="2" id="KW-1185">Reference proteome</keyword>
<dbReference type="EMBL" id="LN515532">
    <property type="protein sequence ID" value="CEA17047.1"/>
    <property type="molecule type" value="Genomic_DNA"/>
</dbReference>
<sequence>MRTVLLIILIAIISGCTTGHNKIDVVIKNPSPFDRDNEITEIEWNRVQEILSIKEGERVIVTDINKKQVIYQLIINGRSNIESIIFPVSVKAEGESVYTISKGQPEQFEPLVYGRLVPERKDDFAWENNRTAFRIYGPALKSTGEISNGMDFWAKKTEELIIDKWYKNDLSNIASYHTDNGEGLDFYKVGRTLGLGMTAPFFNDTLCLGDNFINYEILDNGPLRITFRLTYEPYFAGNNEIVETRVISLDAYSYFNRVTNIFYTNREIIDLATGIVIPEENPEMVESDAIYGDNKGIIAYETPSDSINGTIYTAAINPERFDVIKVSNGHYLGINSYKPGDEYSYYAGGGWSKAGFNSFEKWKEFLKRQKEIIDNPLITQIK</sequence>
<dbReference type="HOGENOM" id="CLU_696291_0_0_10"/>
<dbReference type="PROSITE" id="PS51257">
    <property type="entry name" value="PROKAR_LIPOPROTEIN"/>
    <property type="match status" value="1"/>
</dbReference>
<dbReference type="GO" id="GO:0003824">
    <property type="term" value="F:catalytic activity"/>
    <property type="evidence" value="ECO:0007669"/>
    <property type="project" value="InterPro"/>
</dbReference>
<dbReference type="Proteomes" id="UP000032417">
    <property type="component" value="Chromosome 1"/>
</dbReference>
<proteinExistence type="predicted"/>
<protein>
    <submittedName>
        <fullName evidence="1">Putative lipoprotein</fullName>
    </submittedName>
</protein>
<gene>
    <name evidence="1" type="ORF">ING2E5B_2321</name>
</gene>
<name>A0A098C554_9BACT</name>